<reference evidence="1 2" key="1">
    <citation type="journal article" date="2012" name="J. Bacteriol.">
        <title>Complete genome sequence of strain 1860, a crenarchaeon of the genus pyrobaculum able to grow with various electron acceptors.</title>
        <authorList>
            <person name="Mardanov A.V."/>
            <person name="Gumerov V.M."/>
            <person name="Slobodkina G.B."/>
            <person name="Beletsky A.V."/>
            <person name="Bonch-Osmolovskaya E.A."/>
            <person name="Ravin N.V."/>
            <person name="Skryabin K.G."/>
        </authorList>
    </citation>
    <scope>NUCLEOTIDE SEQUENCE [LARGE SCALE GENOMIC DNA]</scope>
    <source>
        <strain evidence="1 2">1860</strain>
    </source>
</reference>
<evidence type="ECO:0000313" key="2">
    <source>
        <dbReference type="Proteomes" id="UP000005867"/>
    </source>
</evidence>
<sequence>MNRGFAVLSNMSRYIDFVLLEDFGTYVASRGRVGYVEEGVVKWWLAAARRHGVRALALAYAESPGDVYYRYAKSFAEREGCPSFLATGT</sequence>
<dbReference type="HOGENOM" id="CLU_2447788_0_0_2"/>
<dbReference type="BioCyc" id="PSP1104324:GJSN-162-MONOMER"/>
<dbReference type="EMBL" id="CP003098">
    <property type="protein sequence ID" value="AET31630.1"/>
    <property type="molecule type" value="Genomic_DNA"/>
</dbReference>
<dbReference type="eggNOG" id="arCOG07957">
    <property type="taxonomic scope" value="Archaea"/>
</dbReference>
<proteinExistence type="predicted"/>
<dbReference type="GeneID" id="11595969"/>
<name>G7VEK6_9CREN</name>
<dbReference type="RefSeq" id="WP_014287458.1">
    <property type="nucleotide sequence ID" value="NC_016645.1"/>
</dbReference>
<evidence type="ECO:0000313" key="1">
    <source>
        <dbReference type="EMBL" id="AET31630.1"/>
    </source>
</evidence>
<dbReference type="AlphaFoldDB" id="G7VEK6"/>
<organism evidence="1 2">
    <name type="scientific">Pyrobaculum ferrireducens</name>
    <dbReference type="NCBI Taxonomy" id="1104324"/>
    <lineage>
        <taxon>Archaea</taxon>
        <taxon>Thermoproteota</taxon>
        <taxon>Thermoprotei</taxon>
        <taxon>Thermoproteales</taxon>
        <taxon>Thermoproteaceae</taxon>
        <taxon>Pyrobaculum</taxon>
    </lineage>
</organism>
<protein>
    <submittedName>
        <fullName evidence="1">Uncharacterized protein</fullName>
    </submittedName>
</protein>
<gene>
    <name evidence="1" type="ORF">P186_0169</name>
</gene>
<accession>G7VEK6</accession>
<dbReference type="Proteomes" id="UP000005867">
    <property type="component" value="Chromosome"/>
</dbReference>
<dbReference type="KEGG" id="pyr:P186_0169"/>
<keyword evidence="2" id="KW-1185">Reference proteome</keyword>
<dbReference type="STRING" id="1104324.P186_0169"/>